<evidence type="ECO:0008006" key="9">
    <source>
        <dbReference type="Google" id="ProtNLM"/>
    </source>
</evidence>
<evidence type="ECO:0000259" key="6">
    <source>
        <dbReference type="Pfam" id="PF24492"/>
    </source>
</evidence>
<evidence type="ECO:0000313" key="8">
    <source>
        <dbReference type="Proteomes" id="UP000738402"/>
    </source>
</evidence>
<dbReference type="PANTHER" id="PTHR23346">
    <property type="entry name" value="TRANSLATIONAL ACTIVATOR GCN1-RELATED"/>
    <property type="match status" value="1"/>
</dbReference>
<feature type="domain" description="Proteasome component Ecm29 N-terminal" evidence="5">
    <location>
        <begin position="8"/>
        <end position="494"/>
    </location>
</feature>
<proteinExistence type="predicted"/>
<reference evidence="7" key="1">
    <citation type="journal article" date="2021" name="G3 (Bethesda)">
        <title>Genomic diversity, chromosomal rearrangements, and interspecies hybridization in the ogataea polymorpha species complex.</title>
        <authorList>
            <person name="Hanson S.J."/>
            <person name="Cinneide E.O."/>
            <person name="Salzberg L.I."/>
            <person name="Wolfe K.H."/>
            <person name="McGowan J."/>
            <person name="Fitzpatrick D.A."/>
            <person name="Matlin K."/>
        </authorList>
    </citation>
    <scope>NUCLEOTIDE SEQUENCE</scope>
    <source>
        <strain evidence="7">83-405-1</strain>
    </source>
</reference>
<comment type="subcellular location">
    <subcellularLocation>
        <location evidence="1">Cytoplasm</location>
    </subcellularLocation>
</comment>
<dbReference type="InterPro" id="IPR011989">
    <property type="entry name" value="ARM-like"/>
</dbReference>
<evidence type="ECO:0000259" key="5">
    <source>
        <dbReference type="Pfam" id="PF13001"/>
    </source>
</evidence>
<dbReference type="EMBL" id="JAHLUH010000009">
    <property type="protein sequence ID" value="KAG7726451.1"/>
    <property type="molecule type" value="Genomic_DNA"/>
</dbReference>
<dbReference type="SUPFAM" id="SSF48371">
    <property type="entry name" value="ARM repeat"/>
    <property type="match status" value="2"/>
</dbReference>
<keyword evidence="4" id="KW-0647">Proteasome</keyword>
<dbReference type="InterPro" id="IPR016024">
    <property type="entry name" value="ARM-type_fold"/>
</dbReference>
<dbReference type="PANTHER" id="PTHR23346:SF19">
    <property type="entry name" value="PROTEASOME ADAPTER AND SCAFFOLD PROTEIN ECM29"/>
    <property type="match status" value="1"/>
</dbReference>
<dbReference type="GO" id="GO:0000502">
    <property type="term" value="C:proteasome complex"/>
    <property type="evidence" value="ECO:0007669"/>
    <property type="project" value="UniProtKB-KW"/>
</dbReference>
<accession>A0AAN6I0J6</accession>
<dbReference type="GO" id="GO:0036503">
    <property type="term" value="P:ERAD pathway"/>
    <property type="evidence" value="ECO:0007669"/>
    <property type="project" value="TreeGrafter"/>
</dbReference>
<dbReference type="Pfam" id="PF23731">
    <property type="entry name" value="ARM_ECM29_C"/>
    <property type="match status" value="1"/>
</dbReference>
<dbReference type="Proteomes" id="UP000738402">
    <property type="component" value="Unassembled WGS sequence"/>
</dbReference>
<evidence type="ECO:0000313" key="7">
    <source>
        <dbReference type="EMBL" id="KAG7726451.1"/>
    </source>
</evidence>
<dbReference type="Pfam" id="PF13001">
    <property type="entry name" value="ECM29_N"/>
    <property type="match status" value="1"/>
</dbReference>
<feature type="domain" description="Proteasome adapter and scaffold protein ECM29 HEAT-repeat" evidence="6">
    <location>
        <begin position="1238"/>
        <end position="1399"/>
    </location>
</feature>
<protein>
    <recommendedName>
        <fullName evidence="9">Proteasome component ECM29</fullName>
    </recommendedName>
</protein>
<name>A0AAN6I0J6_9ASCO</name>
<dbReference type="GO" id="GO:0043248">
    <property type="term" value="P:proteasome assembly"/>
    <property type="evidence" value="ECO:0007669"/>
    <property type="project" value="InterPro"/>
</dbReference>
<evidence type="ECO:0000256" key="4">
    <source>
        <dbReference type="ARBA" id="ARBA00022942"/>
    </source>
</evidence>
<keyword evidence="3" id="KW-0677">Repeat</keyword>
<evidence type="ECO:0000256" key="3">
    <source>
        <dbReference type="ARBA" id="ARBA00022737"/>
    </source>
</evidence>
<dbReference type="Pfam" id="PF24492">
    <property type="entry name" value="HEAT_ECM29"/>
    <property type="match status" value="1"/>
</dbReference>
<dbReference type="GO" id="GO:0060090">
    <property type="term" value="F:molecular adaptor activity"/>
    <property type="evidence" value="ECO:0007669"/>
    <property type="project" value="InterPro"/>
</dbReference>
<sequence>MSNELALVEKVELRLALADTDEKFESALNLYLAPILLKFSSSDVAVKTQINKIVKYLLTRINTSHVKLPIRNLLSQVKSPNVAASVDPTVVQSYTILFISKGLPRLSERERLELIPLIIDGISTMKDAIASRMFNVLCKLLLDWHADDSHKDSYLSSWNVNDSDQTFLITKFSEFMLMGPVLPDESHNIPQDLTFPGLSSSSVSFFTYQAGATFDLGTLTIYKKAILRFSEAVFSNSATLIAIIASADTSTSLANDAQSFLKRIKVDYESKPLVDQLIDLFIGDSDRPPASLYLQEKIMNFCSQSHLAASSPKAAQLCSLGLESDYSRLKHSTIKFIKWLSTAMLKNKTMQDETLCRTIAIQLKNNLAKEDVTNNTTNTTQRRFQYEALAVVLRRVKNQEDCTFVDFLFRMMERDSPDLISSIQDAFSALSPSLLKLPSDEKHKLMEIFASYIKQMPTFETRDNILSCRYAAVKLVNACFPFNDAKARILDVLAQTQFDKPETLEEASKGLHPYYFSLIQNIKSSDCKLTVEFPDFESVIQEVQHIDHVNIGKLMTFAWRCLVMQAIRGCVTVIVPDQQWEIRLENALDYDEKVKSLLVKELQRLDDKSLRTDSGPSLLSVYLKMQLDVFVAESSLEAGRQLYQILISSPRQAFSSTAFSVNQLKSMLTTSISDEVLLYVSKCLAIIASQDTLEEQDLKSLLTGLLSDDQIMACSFLISQLVLHGKLKVVSTDLFDEVLMKIENSLSSSSSKIQREGFESLSQLALFGCLGPILTLSSKVKSYKSKFIKLLLPLVKKLNEKATIAISCVSLSLLRSDTEFLPLIESALYGTHTSKQTDFHFTAGEAFSILAAGVHSKVVINKLDIREESVSPPLEHDVSRVPIILDTIIEACEDTKPALKRAGCIWLLSLVQHCGHLEPLQNNLSLLQRSFLRFLADKDEIIQESASRGLSLVYEMGDAELKDTLTHNLLSSFTDSRKSVTSGYLHEETELFDPGVLNTGDSSVSTYKDVLNLASEVGDPSLVYKFMSIAKSSALWSSRKGIAFGLGAILDKSKLEALIANDQRLSSRLIPKLFRYRFDPSPSVAKTMNDIWNSLLPNSKVITDNFETILRDLLTNMGNREWRVRQASTAAIQDLLRHVSFEEYETYLEKIWTMAFRVMDDIKESVRVEANSLTRYLATTMVNKISNVDHQTSNESKILSQLVPFLLGSNGLLNDSDEVKNFALQIIIKLAKSSSILLKPYICDLIEQLTMMMSSIEPQIANYLALNADKYNIKSDDIDSQRLAALSSSPLMEAIERLMNLLDEGLMADFIIHLSDAVKKSVGLPSKVTGSKIIISLITRHYIISQKYGDDLLKICMSQLKDRNETVSKSFAISAGYCVRIASLKKIDSLAKKLKAYYFEAGDNEKLKLLSANASESISKYSGDRFQSIAVSYLPLIFVGKHDPVQEVSDLFTKAWEDSSSGGSGPIKLYLKEIIELIMLNINSTDLQIRQSIALSIIEIVDKLGPEISSLSNYLNQLYEILIVSLRGRSYKGKENLLRSLVLLATKTPNFLHEAENSETFDQVKRCVLIEAGRKNREYAIHSVQSLGIFLGTFPDAEMYEEYLDLIDSFIQPKPKNESDMDTDSEDDKAKLNKKAKDARLEEMKIRLLENQLSALNSAEPNRKLCEHIMKNLVEYFDDDRFQQTYKTQLVVIEGFTKLLKTFELLDDDLKRQMSEIWNTLSTNCANRDNLQNVLIAFIRATSEFAKVCPAVSESCNDKLEEMASLEINSIINMEISKALNK</sequence>
<dbReference type="InterPro" id="IPR024372">
    <property type="entry name" value="Ecm29_N"/>
</dbReference>
<dbReference type="InterPro" id="IPR055443">
    <property type="entry name" value="HEAT_ECM29"/>
</dbReference>
<gene>
    <name evidence="7" type="ORF">KL933_003382</name>
</gene>
<dbReference type="Gene3D" id="1.25.10.10">
    <property type="entry name" value="Leucine-rich Repeat Variant"/>
    <property type="match status" value="2"/>
</dbReference>
<dbReference type="GO" id="GO:0005634">
    <property type="term" value="C:nucleus"/>
    <property type="evidence" value="ECO:0007669"/>
    <property type="project" value="TreeGrafter"/>
</dbReference>
<organism evidence="7 8">
    <name type="scientific">Ogataea haglerorum</name>
    <dbReference type="NCBI Taxonomy" id="1937702"/>
    <lineage>
        <taxon>Eukaryota</taxon>
        <taxon>Fungi</taxon>
        <taxon>Dikarya</taxon>
        <taxon>Ascomycota</taxon>
        <taxon>Saccharomycotina</taxon>
        <taxon>Pichiomycetes</taxon>
        <taxon>Pichiales</taxon>
        <taxon>Pichiaceae</taxon>
        <taxon>Ogataea</taxon>
    </lineage>
</organism>
<dbReference type="GO" id="GO:0005737">
    <property type="term" value="C:cytoplasm"/>
    <property type="evidence" value="ECO:0007669"/>
    <property type="project" value="UniProtKB-SubCell"/>
</dbReference>
<evidence type="ECO:0000256" key="1">
    <source>
        <dbReference type="ARBA" id="ARBA00004496"/>
    </source>
</evidence>
<comment type="caution">
    <text evidence="7">The sequence shown here is derived from an EMBL/GenBank/DDBJ whole genome shotgun (WGS) entry which is preliminary data.</text>
</comment>
<evidence type="ECO:0000256" key="2">
    <source>
        <dbReference type="ARBA" id="ARBA00022490"/>
    </source>
</evidence>
<keyword evidence="2" id="KW-0963">Cytoplasm</keyword>